<dbReference type="AlphaFoldDB" id="A0A392WAX6"/>
<proteinExistence type="predicted"/>
<name>A0A392WAX6_9FABA</name>
<sequence>MALKEWHSSQVRNIPGRIDNLKTSLSALDGKGDEDVLTDDEVADL</sequence>
<protein>
    <recommendedName>
        <fullName evidence="3">Endonuclease/exonuclease/phosphatase family protein</fullName>
    </recommendedName>
</protein>
<accession>A0A392WAX6</accession>
<feature type="non-terminal residue" evidence="1">
    <location>
        <position position="45"/>
    </location>
</feature>
<evidence type="ECO:0000313" key="2">
    <source>
        <dbReference type="Proteomes" id="UP000265520"/>
    </source>
</evidence>
<evidence type="ECO:0000313" key="1">
    <source>
        <dbReference type="EMBL" id="MCI96005.1"/>
    </source>
</evidence>
<comment type="caution">
    <text evidence="1">The sequence shown here is derived from an EMBL/GenBank/DDBJ whole genome shotgun (WGS) entry which is preliminary data.</text>
</comment>
<evidence type="ECO:0008006" key="3">
    <source>
        <dbReference type="Google" id="ProtNLM"/>
    </source>
</evidence>
<dbReference type="Proteomes" id="UP000265520">
    <property type="component" value="Unassembled WGS sequence"/>
</dbReference>
<dbReference type="EMBL" id="LXQA011403097">
    <property type="protein sequence ID" value="MCI96005.1"/>
    <property type="molecule type" value="Genomic_DNA"/>
</dbReference>
<reference evidence="1 2" key="1">
    <citation type="journal article" date="2018" name="Front. Plant Sci.">
        <title>Red Clover (Trifolium pratense) and Zigzag Clover (T. medium) - A Picture of Genomic Similarities and Differences.</title>
        <authorList>
            <person name="Dluhosova J."/>
            <person name="Istvanek J."/>
            <person name="Nedelnik J."/>
            <person name="Repkova J."/>
        </authorList>
    </citation>
    <scope>NUCLEOTIDE SEQUENCE [LARGE SCALE GENOMIC DNA]</scope>
    <source>
        <strain evidence="2">cv. 10/8</strain>
        <tissue evidence="1">Leaf</tissue>
    </source>
</reference>
<keyword evidence="2" id="KW-1185">Reference proteome</keyword>
<organism evidence="1 2">
    <name type="scientific">Trifolium medium</name>
    <dbReference type="NCBI Taxonomy" id="97028"/>
    <lineage>
        <taxon>Eukaryota</taxon>
        <taxon>Viridiplantae</taxon>
        <taxon>Streptophyta</taxon>
        <taxon>Embryophyta</taxon>
        <taxon>Tracheophyta</taxon>
        <taxon>Spermatophyta</taxon>
        <taxon>Magnoliopsida</taxon>
        <taxon>eudicotyledons</taxon>
        <taxon>Gunneridae</taxon>
        <taxon>Pentapetalae</taxon>
        <taxon>rosids</taxon>
        <taxon>fabids</taxon>
        <taxon>Fabales</taxon>
        <taxon>Fabaceae</taxon>
        <taxon>Papilionoideae</taxon>
        <taxon>50 kb inversion clade</taxon>
        <taxon>NPAAA clade</taxon>
        <taxon>Hologalegina</taxon>
        <taxon>IRL clade</taxon>
        <taxon>Trifolieae</taxon>
        <taxon>Trifolium</taxon>
    </lineage>
</organism>